<dbReference type="GO" id="GO:0016150">
    <property type="term" value="F:translation release factor activity, codon nonspecific"/>
    <property type="evidence" value="ECO:0007669"/>
    <property type="project" value="TreeGrafter"/>
</dbReference>
<organism evidence="4 5">
    <name type="scientific">Plectosphaerella cucumerina</name>
    <dbReference type="NCBI Taxonomy" id="40658"/>
    <lineage>
        <taxon>Eukaryota</taxon>
        <taxon>Fungi</taxon>
        <taxon>Dikarya</taxon>
        <taxon>Ascomycota</taxon>
        <taxon>Pezizomycotina</taxon>
        <taxon>Sordariomycetes</taxon>
        <taxon>Hypocreomycetidae</taxon>
        <taxon>Glomerellales</taxon>
        <taxon>Plectosphaerellaceae</taxon>
        <taxon>Plectosphaerella</taxon>
    </lineage>
</organism>
<protein>
    <submittedName>
        <fullName evidence="4">Peptidyl-tRNA hydrolase domain-containing protein</fullName>
    </submittedName>
</protein>
<proteinExistence type="inferred from homology"/>
<dbReference type="AlphaFoldDB" id="A0A8K0X333"/>
<dbReference type="Proteomes" id="UP000813385">
    <property type="component" value="Unassembled WGS sequence"/>
</dbReference>
<sequence length="194" mass="21642">MIGSLAGIRPALGGLRVLHGFLGAPVFLRGARYEAFDASFDPEDLEKARAWRKSFDSSKLPKGQTTFARSSGPGGQHVNKTETKAITVWPVGELLTTLPRLMHPGIRASKYYTARSDALTFQDQTHRSRTSNTDENITKLFEEVDRIYQEAVPAESSPEKVKKHAKIAKAFNESRLRQKKLHSAKKQSRKGGYD</sequence>
<evidence type="ECO:0000256" key="2">
    <source>
        <dbReference type="SAM" id="MobiDB-lite"/>
    </source>
</evidence>
<dbReference type="SUPFAM" id="SSF75620">
    <property type="entry name" value="Release factor"/>
    <property type="match status" value="1"/>
</dbReference>
<reference evidence="4" key="1">
    <citation type="journal article" date="2021" name="Nat. Commun.">
        <title>Genetic determinants of endophytism in the Arabidopsis root mycobiome.</title>
        <authorList>
            <person name="Mesny F."/>
            <person name="Miyauchi S."/>
            <person name="Thiergart T."/>
            <person name="Pickel B."/>
            <person name="Atanasova L."/>
            <person name="Karlsson M."/>
            <person name="Huettel B."/>
            <person name="Barry K.W."/>
            <person name="Haridas S."/>
            <person name="Chen C."/>
            <person name="Bauer D."/>
            <person name="Andreopoulos W."/>
            <person name="Pangilinan J."/>
            <person name="LaButti K."/>
            <person name="Riley R."/>
            <person name="Lipzen A."/>
            <person name="Clum A."/>
            <person name="Drula E."/>
            <person name="Henrissat B."/>
            <person name="Kohler A."/>
            <person name="Grigoriev I.V."/>
            <person name="Martin F.M."/>
            <person name="Hacquard S."/>
        </authorList>
    </citation>
    <scope>NUCLEOTIDE SEQUENCE</scope>
    <source>
        <strain evidence="4">MPI-CAGE-AT-0016</strain>
    </source>
</reference>
<evidence type="ECO:0000259" key="3">
    <source>
        <dbReference type="Pfam" id="PF00472"/>
    </source>
</evidence>
<feature type="domain" description="Prokaryotic-type class I peptide chain release factors" evidence="3">
    <location>
        <begin position="65"/>
        <end position="187"/>
    </location>
</feature>
<dbReference type="InterPro" id="IPR052104">
    <property type="entry name" value="Mito_Release_Factor_mL62"/>
</dbReference>
<evidence type="ECO:0000313" key="4">
    <source>
        <dbReference type="EMBL" id="KAH7362291.1"/>
    </source>
</evidence>
<comment type="similarity">
    <text evidence="1">Belongs to the prokaryotic/mitochondrial release factor family.</text>
</comment>
<evidence type="ECO:0000256" key="1">
    <source>
        <dbReference type="ARBA" id="ARBA00010835"/>
    </source>
</evidence>
<comment type="caution">
    <text evidence="4">The sequence shown here is derived from an EMBL/GenBank/DDBJ whole genome shotgun (WGS) entry which is preliminary data.</text>
</comment>
<evidence type="ECO:0000313" key="5">
    <source>
        <dbReference type="Proteomes" id="UP000813385"/>
    </source>
</evidence>
<dbReference type="GO" id="GO:0070126">
    <property type="term" value="P:mitochondrial translational termination"/>
    <property type="evidence" value="ECO:0007669"/>
    <property type="project" value="TreeGrafter"/>
</dbReference>
<dbReference type="EMBL" id="JAGPXD010000003">
    <property type="protein sequence ID" value="KAH7362291.1"/>
    <property type="molecule type" value="Genomic_DNA"/>
</dbReference>
<dbReference type="Gene3D" id="3.30.160.20">
    <property type="match status" value="1"/>
</dbReference>
<dbReference type="InterPro" id="IPR045853">
    <property type="entry name" value="Pep_chain_release_fac_I_sf"/>
</dbReference>
<dbReference type="OrthoDB" id="270639at2759"/>
<dbReference type="Pfam" id="PF00472">
    <property type="entry name" value="RF-1"/>
    <property type="match status" value="1"/>
</dbReference>
<name>A0A8K0X333_9PEZI</name>
<keyword evidence="4" id="KW-0378">Hydrolase</keyword>
<feature type="compositionally biased region" description="Basic residues" evidence="2">
    <location>
        <begin position="177"/>
        <end position="194"/>
    </location>
</feature>
<dbReference type="PANTHER" id="PTHR11075">
    <property type="entry name" value="PEPTIDE CHAIN RELEASE FACTOR"/>
    <property type="match status" value="1"/>
</dbReference>
<dbReference type="GO" id="GO:0005762">
    <property type="term" value="C:mitochondrial large ribosomal subunit"/>
    <property type="evidence" value="ECO:0007669"/>
    <property type="project" value="TreeGrafter"/>
</dbReference>
<dbReference type="InterPro" id="IPR000352">
    <property type="entry name" value="Pep_chain_release_fac_I"/>
</dbReference>
<dbReference type="PANTHER" id="PTHR11075:SF54">
    <property type="entry name" value="LARGE RIBOSOMAL SUBUNIT PROTEIN ML62"/>
    <property type="match status" value="1"/>
</dbReference>
<keyword evidence="5" id="KW-1185">Reference proteome</keyword>
<accession>A0A8K0X333</accession>
<dbReference type="GO" id="GO:0004045">
    <property type="term" value="F:peptidyl-tRNA hydrolase activity"/>
    <property type="evidence" value="ECO:0007669"/>
    <property type="project" value="TreeGrafter"/>
</dbReference>
<gene>
    <name evidence="4" type="ORF">B0T11DRAFT_82937</name>
</gene>
<feature type="region of interest" description="Disordered" evidence="2">
    <location>
        <begin position="172"/>
        <end position="194"/>
    </location>
</feature>